<protein>
    <submittedName>
        <fullName evidence="2">Uncharacterized protein</fullName>
    </submittedName>
</protein>
<organism evidence="2 3">
    <name type="scientific">Melanomma pulvis-pyrius CBS 109.77</name>
    <dbReference type="NCBI Taxonomy" id="1314802"/>
    <lineage>
        <taxon>Eukaryota</taxon>
        <taxon>Fungi</taxon>
        <taxon>Dikarya</taxon>
        <taxon>Ascomycota</taxon>
        <taxon>Pezizomycotina</taxon>
        <taxon>Dothideomycetes</taxon>
        <taxon>Pleosporomycetidae</taxon>
        <taxon>Pleosporales</taxon>
        <taxon>Melanommataceae</taxon>
        <taxon>Melanomma</taxon>
    </lineage>
</organism>
<gene>
    <name evidence="2" type="ORF">K505DRAFT_419597</name>
</gene>
<evidence type="ECO:0000256" key="1">
    <source>
        <dbReference type="SAM" id="MobiDB-lite"/>
    </source>
</evidence>
<feature type="region of interest" description="Disordered" evidence="1">
    <location>
        <begin position="1"/>
        <end position="23"/>
    </location>
</feature>
<dbReference type="Pfam" id="PF08728">
    <property type="entry name" value="CRT10"/>
    <property type="match status" value="2"/>
</dbReference>
<feature type="compositionally biased region" description="Polar residues" evidence="1">
    <location>
        <begin position="1"/>
        <end position="17"/>
    </location>
</feature>
<feature type="compositionally biased region" description="Acidic residues" evidence="1">
    <location>
        <begin position="388"/>
        <end position="398"/>
    </location>
</feature>
<accession>A0A6A6X3H8</accession>
<evidence type="ECO:0000313" key="3">
    <source>
        <dbReference type="Proteomes" id="UP000799757"/>
    </source>
</evidence>
<dbReference type="EMBL" id="MU002055">
    <property type="protein sequence ID" value="KAF2790781.1"/>
    <property type="molecule type" value="Genomic_DNA"/>
</dbReference>
<dbReference type="SUPFAM" id="SSF50978">
    <property type="entry name" value="WD40 repeat-like"/>
    <property type="match status" value="1"/>
</dbReference>
<feature type="region of interest" description="Disordered" evidence="1">
    <location>
        <begin position="378"/>
        <end position="398"/>
    </location>
</feature>
<name>A0A6A6X3H8_9PLEO</name>
<proteinExistence type="predicted"/>
<dbReference type="InterPro" id="IPR036322">
    <property type="entry name" value="WD40_repeat_dom_sf"/>
</dbReference>
<dbReference type="OrthoDB" id="5591786at2759"/>
<keyword evidence="3" id="KW-1185">Reference proteome</keyword>
<dbReference type="InterPro" id="IPR014839">
    <property type="entry name" value="Crt10"/>
</dbReference>
<dbReference type="Proteomes" id="UP000799757">
    <property type="component" value="Unassembled WGS sequence"/>
</dbReference>
<reference evidence="2" key="1">
    <citation type="journal article" date="2020" name="Stud. Mycol.">
        <title>101 Dothideomycetes genomes: a test case for predicting lifestyles and emergence of pathogens.</title>
        <authorList>
            <person name="Haridas S."/>
            <person name="Albert R."/>
            <person name="Binder M."/>
            <person name="Bloem J."/>
            <person name="Labutti K."/>
            <person name="Salamov A."/>
            <person name="Andreopoulos B."/>
            <person name="Baker S."/>
            <person name="Barry K."/>
            <person name="Bills G."/>
            <person name="Bluhm B."/>
            <person name="Cannon C."/>
            <person name="Castanera R."/>
            <person name="Culley D."/>
            <person name="Daum C."/>
            <person name="Ezra D."/>
            <person name="Gonzalez J."/>
            <person name="Henrissat B."/>
            <person name="Kuo A."/>
            <person name="Liang C."/>
            <person name="Lipzen A."/>
            <person name="Lutzoni F."/>
            <person name="Magnuson J."/>
            <person name="Mondo S."/>
            <person name="Nolan M."/>
            <person name="Ohm R."/>
            <person name="Pangilinan J."/>
            <person name="Park H.-J."/>
            <person name="Ramirez L."/>
            <person name="Alfaro M."/>
            <person name="Sun H."/>
            <person name="Tritt A."/>
            <person name="Yoshinaga Y."/>
            <person name="Zwiers L.-H."/>
            <person name="Turgeon B."/>
            <person name="Goodwin S."/>
            <person name="Spatafora J."/>
            <person name="Crous P."/>
            <person name="Grigoriev I."/>
        </authorList>
    </citation>
    <scope>NUCLEOTIDE SEQUENCE</scope>
    <source>
        <strain evidence="2">CBS 109.77</strain>
    </source>
</reference>
<sequence>MPSPVSCTVTNVQQGSQRFPHEPNRPRLKTWRCELTALSKVYNVYFVACNDAIHVYQPSFPDQSLSNEPFVLHIPVTSPGLLGAVHYENSHAINRLQVEFLGREEIVLVACDDGDVVGYRVHEIQRAIEGGGKSLDQIRVFLHRNVGKSAWGLAVHREARLIAIGANTGQITVIAYALASSPEVDYSTSDDISYPRQQEQILTRTVGSNIPSISFDNSGGDPSGHWMFSSTIKGNPVLWGLDPDSTPLPAREINLGYCNRYHVCTCEDLDSYPHAVWATIFLDPQSFRHSDHLVDALGVVPTSDNSRFWEINSLSRQRDISQNGDDATASDVIEYDQGEEEMAINASDEDIQMDGDESQHTMNQANSANDSLFVPEVDMASPSADGSVDNEDDEDSQDEEIEWASFYDLHQPVSLKHHYCETKTKDGFSVPARQPPCVVVTKNEIYLLQRPLDPNADDLPIITMPNPLCIGPWQQLSHDRLCYTAQIPELGIFIVASPGGRAGIFSLTYFEGDYSDVFGFRLDHLLPFERQIGELGLGEAGNRLVGIAVGPVQGMLDPPAGAEMGERTRSLGARRWRLMMTYDNHTVLSYELGKYPEREDMDDAPGLADLVV</sequence>
<evidence type="ECO:0000313" key="2">
    <source>
        <dbReference type="EMBL" id="KAF2790781.1"/>
    </source>
</evidence>
<dbReference type="AlphaFoldDB" id="A0A6A6X3H8"/>